<feature type="compositionally biased region" description="Polar residues" evidence="10">
    <location>
        <begin position="74"/>
        <end position="85"/>
    </location>
</feature>
<keyword evidence="5" id="KW-0805">Transcription regulation</keyword>
<dbReference type="InterPro" id="IPR012337">
    <property type="entry name" value="RNaseH-like_sf"/>
</dbReference>
<keyword evidence="8" id="KW-0539">Nucleus</keyword>
<comment type="subcellular location">
    <subcellularLocation>
        <location evidence="1">Nucleus</location>
    </subcellularLocation>
</comment>
<keyword evidence="2" id="KW-0479">Metal-binding</keyword>
<dbReference type="InterPro" id="IPR052035">
    <property type="entry name" value="ZnF_BED_domain_contain"/>
</dbReference>
<keyword evidence="13" id="KW-1185">Reference proteome</keyword>
<proteinExistence type="predicted"/>
<dbReference type="GO" id="GO:0005634">
    <property type="term" value="C:nucleus"/>
    <property type="evidence" value="ECO:0007669"/>
    <property type="project" value="UniProtKB-SubCell"/>
</dbReference>
<dbReference type="SUPFAM" id="SSF57667">
    <property type="entry name" value="beta-beta-alpha zinc fingers"/>
    <property type="match status" value="1"/>
</dbReference>
<feature type="domain" description="BED-type" evidence="11">
    <location>
        <begin position="5"/>
        <end position="56"/>
    </location>
</feature>
<evidence type="ECO:0000256" key="8">
    <source>
        <dbReference type="ARBA" id="ARBA00023242"/>
    </source>
</evidence>
<dbReference type="GO" id="GO:0008270">
    <property type="term" value="F:zinc ion binding"/>
    <property type="evidence" value="ECO:0007669"/>
    <property type="project" value="UniProtKB-KW"/>
</dbReference>
<evidence type="ECO:0000256" key="5">
    <source>
        <dbReference type="ARBA" id="ARBA00023015"/>
    </source>
</evidence>
<dbReference type="SUPFAM" id="SSF140996">
    <property type="entry name" value="Hermes dimerisation domain"/>
    <property type="match status" value="1"/>
</dbReference>
<accession>A0A8K0CKU1</accession>
<evidence type="ECO:0000256" key="3">
    <source>
        <dbReference type="ARBA" id="ARBA00022771"/>
    </source>
</evidence>
<evidence type="ECO:0000256" key="10">
    <source>
        <dbReference type="SAM" id="MobiDB-lite"/>
    </source>
</evidence>
<dbReference type="PROSITE" id="PS50808">
    <property type="entry name" value="ZF_BED"/>
    <property type="match status" value="1"/>
</dbReference>
<dbReference type="GO" id="GO:0046983">
    <property type="term" value="F:protein dimerization activity"/>
    <property type="evidence" value="ECO:0007669"/>
    <property type="project" value="InterPro"/>
</dbReference>
<sequence length="673" mass="76499">MPKNKKKSAIWNYFKRGDNDKEATCKFCNKNLKTSGNTTNLRGHIEKKHSDVVQELITEEPSQKKLKSNDETNKPAQSSQAAISNAESTDAVTLLTSVIDVDSTDIVNKGASTSGSFGCSSTVTSMCSNTEAKQRSRQQPNVGELFSNIKSITSTEGTKHKKITEAILNFIILDHKAFSVVEGKGFQQLMKEVVPLYKIPSRETFKKRADDKYEAMSDVFKKYIKSAEYYCLIYDIWTEKMQNKSFVGVTIHFLEKSKLTSGTLGVFELFERHTAEYVQRRLTEIFTDWCVSTDKVTAVVTDNDSTVMKVNRDMFGEKKIIACFAHTVNLTIDNPLTRSETASQIIGKVREIVKFIKRSVNASDELRKKQRDAGLKEGQTKKLILDVRTRWNSTFYMIERFLELVSTIGAILLCRSDAPPMLTSSEIGCLREIVQLIQPFERLTKEISGHNYVTVSKVIPLVSCLRGMLENFSPTFEAAISLKIEIQKEVIKRFDKLEHCSSLALATALDPRFKLIYFKDATAKAKVLNYVNNCVKNMQTMLLPPESSDESEKEEKTEREIDIWSYHKQLTHDNMKNKTMDRDNRKAESEFHMFVSSPVTPIKGDPIEIWDDMQTVFPCLYKLAMKHLPIVATSVPSERLFSEAGAIITRERNRLLGSRLSKLLFLNSVMRNK</sequence>
<protein>
    <recommendedName>
        <fullName evidence="11">BED-type domain-containing protein</fullName>
    </recommendedName>
</protein>
<dbReference type="GO" id="GO:0003677">
    <property type="term" value="F:DNA binding"/>
    <property type="evidence" value="ECO:0007669"/>
    <property type="project" value="UniProtKB-KW"/>
</dbReference>
<organism evidence="12 13">
    <name type="scientific">Ignelater luminosus</name>
    <name type="common">Cucubano</name>
    <name type="synonym">Pyrophorus luminosus</name>
    <dbReference type="NCBI Taxonomy" id="2038154"/>
    <lineage>
        <taxon>Eukaryota</taxon>
        <taxon>Metazoa</taxon>
        <taxon>Ecdysozoa</taxon>
        <taxon>Arthropoda</taxon>
        <taxon>Hexapoda</taxon>
        <taxon>Insecta</taxon>
        <taxon>Pterygota</taxon>
        <taxon>Neoptera</taxon>
        <taxon>Endopterygota</taxon>
        <taxon>Coleoptera</taxon>
        <taxon>Polyphaga</taxon>
        <taxon>Elateriformia</taxon>
        <taxon>Elateroidea</taxon>
        <taxon>Elateridae</taxon>
        <taxon>Agrypninae</taxon>
        <taxon>Pyrophorini</taxon>
        <taxon>Ignelater</taxon>
    </lineage>
</organism>
<dbReference type="SUPFAM" id="SSF53098">
    <property type="entry name" value="Ribonuclease H-like"/>
    <property type="match status" value="1"/>
</dbReference>
<evidence type="ECO:0000259" key="11">
    <source>
        <dbReference type="PROSITE" id="PS50808"/>
    </source>
</evidence>
<dbReference type="Gene3D" id="1.10.10.1070">
    <property type="entry name" value="Zinc finger, BED domain-containing"/>
    <property type="match status" value="1"/>
</dbReference>
<dbReference type="SMART" id="SM00614">
    <property type="entry name" value="ZnF_BED"/>
    <property type="match status" value="1"/>
</dbReference>
<evidence type="ECO:0000256" key="2">
    <source>
        <dbReference type="ARBA" id="ARBA00022723"/>
    </source>
</evidence>
<keyword evidence="3 9" id="KW-0863">Zinc-finger</keyword>
<dbReference type="PANTHER" id="PTHR46481">
    <property type="entry name" value="ZINC FINGER BED DOMAIN-CONTAINING PROTEIN 4"/>
    <property type="match status" value="1"/>
</dbReference>
<comment type="caution">
    <text evidence="12">The sequence shown here is derived from an EMBL/GenBank/DDBJ whole genome shotgun (WGS) entry which is preliminary data.</text>
</comment>
<dbReference type="GO" id="GO:0009791">
    <property type="term" value="P:post-embryonic development"/>
    <property type="evidence" value="ECO:0007669"/>
    <property type="project" value="UniProtKB-ARBA"/>
</dbReference>
<dbReference type="EMBL" id="VTPC01086088">
    <property type="protein sequence ID" value="KAF2886886.1"/>
    <property type="molecule type" value="Genomic_DNA"/>
</dbReference>
<dbReference type="InterPro" id="IPR003656">
    <property type="entry name" value="Znf_BED"/>
</dbReference>
<dbReference type="PANTHER" id="PTHR46481:SF10">
    <property type="entry name" value="ZINC FINGER BED DOMAIN-CONTAINING PROTEIN 39"/>
    <property type="match status" value="1"/>
</dbReference>
<feature type="compositionally biased region" description="Basic and acidic residues" evidence="10">
    <location>
        <begin position="61"/>
        <end position="73"/>
    </location>
</feature>
<evidence type="ECO:0000256" key="9">
    <source>
        <dbReference type="PROSITE-ProRule" id="PRU00027"/>
    </source>
</evidence>
<gene>
    <name evidence="12" type="ORF">ILUMI_19289</name>
</gene>
<dbReference type="Pfam" id="PF05699">
    <property type="entry name" value="Dimer_Tnp_hAT"/>
    <property type="match status" value="1"/>
</dbReference>
<dbReference type="AlphaFoldDB" id="A0A8K0CKU1"/>
<dbReference type="InterPro" id="IPR036236">
    <property type="entry name" value="Znf_C2H2_sf"/>
</dbReference>
<feature type="region of interest" description="Disordered" evidence="10">
    <location>
        <begin position="59"/>
        <end position="85"/>
    </location>
</feature>
<reference evidence="12" key="1">
    <citation type="submission" date="2019-08" db="EMBL/GenBank/DDBJ databases">
        <title>The genome of the North American firefly Photinus pyralis.</title>
        <authorList>
            <consortium name="Photinus pyralis genome working group"/>
            <person name="Fallon T.R."/>
            <person name="Sander Lower S.E."/>
            <person name="Weng J.-K."/>
        </authorList>
    </citation>
    <scope>NUCLEOTIDE SEQUENCE</scope>
    <source>
        <strain evidence="12">TRF0915ILg1</strain>
        <tissue evidence="12">Whole body</tissue>
    </source>
</reference>
<dbReference type="InterPro" id="IPR008906">
    <property type="entry name" value="HATC_C_dom"/>
</dbReference>
<evidence type="ECO:0000256" key="6">
    <source>
        <dbReference type="ARBA" id="ARBA00023125"/>
    </source>
</evidence>
<dbReference type="Proteomes" id="UP000801492">
    <property type="component" value="Unassembled WGS sequence"/>
</dbReference>
<evidence type="ECO:0000313" key="12">
    <source>
        <dbReference type="EMBL" id="KAF2886886.1"/>
    </source>
</evidence>
<keyword evidence="7" id="KW-0804">Transcription</keyword>
<keyword evidence="6" id="KW-0238">DNA-binding</keyword>
<dbReference type="Pfam" id="PF02892">
    <property type="entry name" value="zf-BED"/>
    <property type="match status" value="1"/>
</dbReference>
<evidence type="ECO:0000313" key="13">
    <source>
        <dbReference type="Proteomes" id="UP000801492"/>
    </source>
</evidence>
<evidence type="ECO:0000256" key="1">
    <source>
        <dbReference type="ARBA" id="ARBA00004123"/>
    </source>
</evidence>
<name>A0A8K0CKU1_IGNLU</name>
<evidence type="ECO:0000256" key="7">
    <source>
        <dbReference type="ARBA" id="ARBA00023163"/>
    </source>
</evidence>
<dbReference type="OrthoDB" id="6620210at2759"/>
<evidence type="ECO:0000256" key="4">
    <source>
        <dbReference type="ARBA" id="ARBA00022833"/>
    </source>
</evidence>
<keyword evidence="4" id="KW-0862">Zinc</keyword>